<dbReference type="KEGG" id="lwd:JCM16777_0006"/>
<evidence type="ECO:0008006" key="3">
    <source>
        <dbReference type="Google" id="ProtNLM"/>
    </source>
</evidence>
<dbReference type="PANTHER" id="PTHR35040">
    <property type="match status" value="1"/>
</dbReference>
<dbReference type="Pfam" id="PF12138">
    <property type="entry name" value="Spherulin4"/>
    <property type="match status" value="1"/>
</dbReference>
<dbReference type="AlphaFoldDB" id="A0A7U6L8W7"/>
<dbReference type="RefSeq" id="WP_018498416.1">
    <property type="nucleotide sequence ID" value="NZ_AP019829.2"/>
</dbReference>
<evidence type="ECO:0000313" key="2">
    <source>
        <dbReference type="Proteomes" id="UP000321943"/>
    </source>
</evidence>
<gene>
    <name evidence="1" type="ORF">JCM16777_0006</name>
</gene>
<accession>A0A7U6L8W7</accession>
<sequence length="266" mass="30397">MKKIFLMIGILLGINGFSDKNINKDNVKIKQSVIATTYTYPDGKNSFWNDILILGKEKVPYVLINPNNGAGKKVEVNYAAQIKKNKEAGIKNIAYIPTNYQKRNIGKVKDEVDRYLEFYGKDNINGFFFDEIASDTLQQVNYMKEVFDYVKNKSKNNFVIANPGAPITDAISPYADIFVTSEVSANVYINKFEKPKSNFENNKANAKHIWHIVHSANPKDYAEIIRLSKERNAGWLMITDDVMPNPYDRKPSKFVEMVNMVNMVND</sequence>
<organism evidence="1 2">
    <name type="scientific">Leptotrichia wadei</name>
    <dbReference type="NCBI Taxonomy" id="157687"/>
    <lineage>
        <taxon>Bacteria</taxon>
        <taxon>Fusobacteriati</taxon>
        <taxon>Fusobacteriota</taxon>
        <taxon>Fusobacteriia</taxon>
        <taxon>Fusobacteriales</taxon>
        <taxon>Leptotrichiaceae</taxon>
        <taxon>Leptotrichia</taxon>
    </lineage>
</organism>
<name>A0A7U6L8W7_9FUSO</name>
<evidence type="ECO:0000313" key="1">
    <source>
        <dbReference type="EMBL" id="BBM41783.1"/>
    </source>
</evidence>
<dbReference type="Proteomes" id="UP000321943">
    <property type="component" value="Chromosome"/>
</dbReference>
<proteinExistence type="predicted"/>
<protein>
    <recommendedName>
        <fullName evidence="3">Spherulation-specific family 4</fullName>
    </recommendedName>
</protein>
<dbReference type="InterPro" id="IPR021986">
    <property type="entry name" value="Spherulin4"/>
</dbReference>
<reference evidence="1 2" key="1">
    <citation type="submission" date="2019-07" db="EMBL/GenBank/DDBJ databases">
        <title>Complete Genome Sequence of Leptotrichia wadei Strain JCM16777.</title>
        <authorList>
            <person name="Watanabe S."/>
            <person name="Cui L."/>
        </authorList>
    </citation>
    <scope>NUCLEOTIDE SEQUENCE [LARGE SCALE GENOMIC DNA]</scope>
    <source>
        <strain evidence="1 2">JCM16777</strain>
    </source>
</reference>
<dbReference type="EMBL" id="AP019829">
    <property type="protein sequence ID" value="BBM41783.1"/>
    <property type="molecule type" value="Genomic_DNA"/>
</dbReference>
<dbReference type="GeneID" id="84803374"/>
<dbReference type="PANTHER" id="PTHR35040:SF9">
    <property type="entry name" value="4-LIKE CELL SURFACE PROTEIN, PUTATIVE (AFU_ORTHOLOGUE AFUA_4G14080)-RELATED"/>
    <property type="match status" value="1"/>
</dbReference>